<accession>A0A2N3R9D6</accession>
<evidence type="ECO:0000313" key="2">
    <source>
        <dbReference type="EMBL" id="PKV08587.1"/>
    </source>
</evidence>
<dbReference type="GO" id="GO:0004519">
    <property type="term" value="F:endonuclease activity"/>
    <property type="evidence" value="ECO:0007669"/>
    <property type="project" value="UniProtKB-KW"/>
</dbReference>
<organism evidence="2 3">
    <name type="scientific">Bifidobacterium asteroides</name>
    <dbReference type="NCBI Taxonomy" id="1684"/>
    <lineage>
        <taxon>Bacteria</taxon>
        <taxon>Bacillati</taxon>
        <taxon>Actinomycetota</taxon>
        <taxon>Actinomycetes</taxon>
        <taxon>Bifidobacteriales</taxon>
        <taxon>Bifidobacteriaceae</taxon>
        <taxon>Bifidobacterium</taxon>
    </lineage>
</organism>
<keyword evidence="2" id="KW-0540">Nuclease</keyword>
<keyword evidence="2" id="KW-0255">Endonuclease</keyword>
<evidence type="ECO:0000256" key="1">
    <source>
        <dbReference type="SAM" id="MobiDB-lite"/>
    </source>
</evidence>
<reference evidence="2 3" key="1">
    <citation type="submission" date="2017-10" db="EMBL/GenBank/DDBJ databases">
        <title>Bifidobacterium genomics.</title>
        <authorList>
            <person name="Lugli G.A."/>
            <person name="Milani C."/>
            <person name="Mancabelli L."/>
        </authorList>
    </citation>
    <scope>NUCLEOTIDE SEQUENCE [LARGE SCALE GENOMIC DNA]</scope>
    <source>
        <strain evidence="2 3">1460B</strain>
    </source>
</reference>
<keyword evidence="2" id="KW-0378">Hydrolase</keyword>
<dbReference type="AlphaFoldDB" id="A0A2N3R9D6"/>
<dbReference type="Proteomes" id="UP000233731">
    <property type="component" value="Unassembled WGS sequence"/>
</dbReference>
<dbReference type="EMBL" id="PCHJ01000017">
    <property type="protein sequence ID" value="PKV08587.1"/>
    <property type="molecule type" value="Genomic_DNA"/>
</dbReference>
<evidence type="ECO:0000313" key="3">
    <source>
        <dbReference type="Proteomes" id="UP000233731"/>
    </source>
</evidence>
<name>A0A2N3R9D6_9BIFI</name>
<feature type="region of interest" description="Disordered" evidence="1">
    <location>
        <begin position="10"/>
        <end position="32"/>
    </location>
</feature>
<proteinExistence type="predicted"/>
<comment type="caution">
    <text evidence="2">The sequence shown here is derived from an EMBL/GenBank/DDBJ whole genome shotgun (WGS) entry which is preliminary data.</text>
</comment>
<gene>
    <name evidence="2" type="ORF">CQR44_1546</name>
</gene>
<sequence length="101" mass="11005">MDRIFKILINQPYEGGGGEGGEDNSKGHFDGLGVNSNELGPTLINRNKNLRRLLRAVDGIRLRSDDNAQIDTSGNAYEFSTDVYSSRTDKSGAELFTPQAA</sequence>
<protein>
    <submittedName>
        <fullName evidence="2">Restriction endonuclease, subunit M</fullName>
    </submittedName>
</protein>